<evidence type="ECO:0000256" key="3">
    <source>
        <dbReference type="ARBA" id="ARBA00022801"/>
    </source>
</evidence>
<feature type="domain" description="CUB" evidence="10">
    <location>
        <begin position="371"/>
        <end position="485"/>
    </location>
</feature>
<dbReference type="GeneID" id="592068"/>
<dbReference type="SMART" id="SM00235">
    <property type="entry name" value="ZnMc"/>
    <property type="match status" value="1"/>
</dbReference>
<feature type="chain" id="PRO_5029943183" description="Metalloendopeptidase" evidence="9">
    <location>
        <begin position="27"/>
        <end position="494"/>
    </location>
</feature>
<dbReference type="FunFam" id="3.40.390.10:FF:000191">
    <property type="match status" value="1"/>
</dbReference>
<feature type="domain" description="Peptidase M12A" evidence="11">
    <location>
        <begin position="128"/>
        <end position="329"/>
    </location>
</feature>
<dbReference type="OMA" id="PSHNSEC"/>
<accession>A0A7M7PSC7</accession>
<evidence type="ECO:0000256" key="1">
    <source>
        <dbReference type="ARBA" id="ARBA00022670"/>
    </source>
</evidence>
<feature type="signal peptide" evidence="9">
    <location>
        <begin position="1"/>
        <end position="26"/>
    </location>
</feature>
<dbReference type="KEGG" id="spu:592068"/>
<evidence type="ECO:0000256" key="8">
    <source>
        <dbReference type="PROSITE-ProRule" id="PRU01211"/>
    </source>
</evidence>
<dbReference type="FunCoup" id="A0A7M7PSC7">
    <property type="interactions" value="193"/>
</dbReference>
<dbReference type="PROSITE" id="PS01180">
    <property type="entry name" value="CUB"/>
    <property type="match status" value="1"/>
</dbReference>
<dbReference type="GO" id="GO:0006508">
    <property type="term" value="P:proteolysis"/>
    <property type="evidence" value="ECO:0007669"/>
    <property type="project" value="UniProtKB-KW"/>
</dbReference>
<reference evidence="12" key="2">
    <citation type="submission" date="2021-01" db="UniProtKB">
        <authorList>
            <consortium name="EnsemblMetazoa"/>
        </authorList>
    </citation>
    <scope>IDENTIFICATION</scope>
</reference>
<evidence type="ECO:0000259" key="10">
    <source>
        <dbReference type="PROSITE" id="PS01180"/>
    </source>
</evidence>
<dbReference type="PANTHER" id="PTHR10127">
    <property type="entry name" value="DISCOIDIN, CUB, EGF, LAMININ , AND ZINC METALLOPROTEASE DOMAIN CONTAINING"/>
    <property type="match status" value="1"/>
</dbReference>
<keyword evidence="2 8" id="KW-0479">Metal-binding</keyword>
<keyword evidence="3 8" id="KW-0378">Hydrolase</keyword>
<dbReference type="InterPro" id="IPR001506">
    <property type="entry name" value="Peptidase_M12A"/>
</dbReference>
<evidence type="ECO:0000313" key="13">
    <source>
        <dbReference type="Proteomes" id="UP000007110"/>
    </source>
</evidence>
<evidence type="ECO:0000256" key="2">
    <source>
        <dbReference type="ARBA" id="ARBA00022723"/>
    </source>
</evidence>
<feature type="active site" evidence="8">
    <location>
        <position position="226"/>
    </location>
</feature>
<evidence type="ECO:0000313" key="12">
    <source>
        <dbReference type="EnsemblMetazoa" id="XP_030854375"/>
    </source>
</evidence>
<dbReference type="GO" id="GO:0005615">
    <property type="term" value="C:extracellular space"/>
    <property type="evidence" value="ECO:0000318"/>
    <property type="project" value="GO_Central"/>
</dbReference>
<dbReference type="FunFam" id="2.60.120.290:FF:000005">
    <property type="entry name" value="Procollagen C-endopeptidase enhancer 1"/>
    <property type="match status" value="1"/>
</dbReference>
<dbReference type="OrthoDB" id="291007at2759"/>
<reference evidence="13" key="1">
    <citation type="submission" date="2015-02" db="EMBL/GenBank/DDBJ databases">
        <title>Genome sequencing for Strongylocentrotus purpuratus.</title>
        <authorList>
            <person name="Murali S."/>
            <person name="Liu Y."/>
            <person name="Vee V."/>
            <person name="English A."/>
            <person name="Wang M."/>
            <person name="Skinner E."/>
            <person name="Han Y."/>
            <person name="Muzny D.M."/>
            <person name="Worley K.C."/>
            <person name="Gibbs R.A."/>
        </authorList>
    </citation>
    <scope>NUCLEOTIDE SEQUENCE</scope>
</reference>
<dbReference type="PRINTS" id="PR00480">
    <property type="entry name" value="ASTACIN"/>
</dbReference>
<feature type="disulfide bond" evidence="7">
    <location>
        <begin position="371"/>
        <end position="398"/>
    </location>
</feature>
<evidence type="ECO:0000256" key="6">
    <source>
        <dbReference type="ARBA" id="ARBA00023157"/>
    </source>
</evidence>
<dbReference type="Gene3D" id="3.40.390.10">
    <property type="entry name" value="Collagenase (Catalytic Domain)"/>
    <property type="match status" value="1"/>
</dbReference>
<dbReference type="Pfam" id="PF01400">
    <property type="entry name" value="Astacin"/>
    <property type="match status" value="1"/>
</dbReference>
<keyword evidence="13" id="KW-1185">Reference proteome</keyword>
<evidence type="ECO:0000256" key="7">
    <source>
        <dbReference type="PROSITE-ProRule" id="PRU00059"/>
    </source>
</evidence>
<dbReference type="SMART" id="SM00042">
    <property type="entry name" value="CUB"/>
    <property type="match status" value="1"/>
</dbReference>
<evidence type="ECO:0000256" key="9">
    <source>
        <dbReference type="RuleBase" id="RU361183"/>
    </source>
</evidence>
<dbReference type="RefSeq" id="XP_030854375.1">
    <property type="nucleotide sequence ID" value="XM_030998515.1"/>
</dbReference>
<dbReference type="EC" id="3.4.24.-" evidence="9"/>
<proteinExistence type="predicted"/>
<evidence type="ECO:0000256" key="4">
    <source>
        <dbReference type="ARBA" id="ARBA00022833"/>
    </source>
</evidence>
<dbReference type="InterPro" id="IPR000859">
    <property type="entry name" value="CUB_dom"/>
</dbReference>
<feature type="binding site" evidence="8">
    <location>
        <position position="235"/>
    </location>
    <ligand>
        <name>Zn(2+)</name>
        <dbReference type="ChEBI" id="CHEBI:29105"/>
        <note>catalytic</note>
    </ligand>
</feature>
<keyword evidence="6 7" id="KW-1015">Disulfide bond</keyword>
<evidence type="ECO:0000256" key="5">
    <source>
        <dbReference type="ARBA" id="ARBA00023049"/>
    </source>
</evidence>
<dbReference type="PANTHER" id="PTHR10127:SF780">
    <property type="entry name" value="METALLOENDOPEPTIDASE"/>
    <property type="match status" value="1"/>
</dbReference>
<dbReference type="PROSITE" id="PS51864">
    <property type="entry name" value="ASTACIN"/>
    <property type="match status" value="1"/>
</dbReference>
<evidence type="ECO:0000259" key="11">
    <source>
        <dbReference type="PROSITE" id="PS51864"/>
    </source>
</evidence>
<dbReference type="Pfam" id="PF00431">
    <property type="entry name" value="CUB"/>
    <property type="match status" value="1"/>
</dbReference>
<feature type="binding site" evidence="8">
    <location>
        <position position="229"/>
    </location>
    <ligand>
        <name>Zn(2+)</name>
        <dbReference type="ChEBI" id="CHEBI:29105"/>
        <note>catalytic</note>
    </ligand>
</feature>
<dbReference type="InterPro" id="IPR024079">
    <property type="entry name" value="MetalloPept_cat_dom_sf"/>
</dbReference>
<keyword evidence="9" id="KW-0732">Signal</keyword>
<dbReference type="Gene3D" id="2.60.120.290">
    <property type="entry name" value="Spermadhesin, CUB domain"/>
    <property type="match status" value="1"/>
</dbReference>
<keyword evidence="1 8" id="KW-0645">Protease</keyword>
<dbReference type="InterPro" id="IPR035914">
    <property type="entry name" value="Sperma_CUB_dom_sf"/>
</dbReference>
<dbReference type="SUPFAM" id="SSF55486">
    <property type="entry name" value="Metalloproteases ('zincins'), catalytic domain"/>
    <property type="match status" value="1"/>
</dbReference>
<keyword evidence="5 8" id="KW-0482">Metalloprotease</keyword>
<dbReference type="Proteomes" id="UP000007110">
    <property type="component" value="Unassembled WGS sequence"/>
</dbReference>
<dbReference type="InterPro" id="IPR034035">
    <property type="entry name" value="Astacin-like_dom"/>
</dbReference>
<dbReference type="InParanoid" id="A0A7M7PSC7"/>
<dbReference type="AlphaFoldDB" id="A0A7M7PSC7"/>
<feature type="binding site" evidence="8">
    <location>
        <position position="225"/>
    </location>
    <ligand>
        <name>Zn(2+)</name>
        <dbReference type="ChEBI" id="CHEBI:29105"/>
        <note>catalytic</note>
    </ligand>
</feature>
<dbReference type="CDD" id="cd04280">
    <property type="entry name" value="ZnMc_astacin_like"/>
    <property type="match status" value="1"/>
</dbReference>
<keyword evidence="4 8" id="KW-0862">Zinc</keyword>
<comment type="cofactor">
    <cofactor evidence="8 9">
        <name>Zn(2+)</name>
        <dbReference type="ChEBI" id="CHEBI:29105"/>
    </cofactor>
    <text evidence="8 9">Binds 1 zinc ion per subunit.</text>
</comment>
<protein>
    <recommendedName>
        <fullName evidence="9">Metalloendopeptidase</fullName>
        <ecNumber evidence="9">3.4.24.-</ecNumber>
    </recommendedName>
</protein>
<organism evidence="12 13">
    <name type="scientific">Strongylocentrotus purpuratus</name>
    <name type="common">Purple sea urchin</name>
    <dbReference type="NCBI Taxonomy" id="7668"/>
    <lineage>
        <taxon>Eukaryota</taxon>
        <taxon>Metazoa</taxon>
        <taxon>Echinodermata</taxon>
        <taxon>Eleutherozoa</taxon>
        <taxon>Echinozoa</taxon>
        <taxon>Echinoidea</taxon>
        <taxon>Euechinoidea</taxon>
        <taxon>Echinacea</taxon>
        <taxon>Camarodonta</taxon>
        <taxon>Echinidea</taxon>
        <taxon>Strongylocentrotidae</taxon>
        <taxon>Strongylocentrotus</taxon>
    </lineage>
</organism>
<sequence>MLKTHNTMIIIAVLLIVSFLSSSVNGRPLSDDVKDLDPMAPGGIADDHGSLVKRKARNTILKGPHYDLILIPAQVRIVDPMLPGANPDEEPSTDELQGDMKLTPLQRENLLGKPAPDDHQGPRRVKRKATADLAKRWLQNTVPYVIEESASNSSSVILQAMEHWEEQTCVKFVPYTQTVAEELQDDQYLSFFLGSSCWSYIGKVTTVPQKLSIGPKCSTFGTITHEIGHAIGFFHEQTRPDRDEYVVVHEENILSEELGNYIKRTYDDVITDVPYDVKSIMHYRAYSYANDTSKPTITTVNPLDIKYIGQRTAISFRDVKTANMIYNCSSGCPSLDCSNEGYVGPNCTCVCTEEFTGAQCLDTNPDYEPPCEYVLTTASGSIESPNFGNGDYPLTTFCMYHIKPDVILPNMRITLTFDAFSLEVSDSCEWDYVRVFNDQLTYGGQTFCGSTVPSPITSVGSEMVVWFRSDSYNNMPGFRANYSIELESSSTNGP</sequence>
<name>A0A7M7PSC7_STRPU</name>
<dbReference type="GO" id="GO:0004222">
    <property type="term" value="F:metalloendopeptidase activity"/>
    <property type="evidence" value="ECO:0000318"/>
    <property type="project" value="GO_Central"/>
</dbReference>
<dbReference type="GO" id="GO:0008270">
    <property type="term" value="F:zinc ion binding"/>
    <property type="evidence" value="ECO:0007669"/>
    <property type="project" value="UniProtKB-UniRule"/>
</dbReference>
<comment type="caution">
    <text evidence="7">Lacks conserved residue(s) required for the propagation of feature annotation.</text>
</comment>
<dbReference type="SUPFAM" id="SSF49854">
    <property type="entry name" value="Spermadhesin, CUB domain"/>
    <property type="match status" value="1"/>
</dbReference>
<dbReference type="CDD" id="cd00041">
    <property type="entry name" value="CUB"/>
    <property type="match status" value="1"/>
</dbReference>
<dbReference type="InterPro" id="IPR006026">
    <property type="entry name" value="Peptidase_Metallo"/>
</dbReference>
<dbReference type="EnsemblMetazoa" id="XM_030998515">
    <property type="protein sequence ID" value="XP_030854375"/>
    <property type="gene ID" value="LOC592068"/>
</dbReference>